<dbReference type="SUPFAM" id="SSF47473">
    <property type="entry name" value="EF-hand"/>
    <property type="match status" value="1"/>
</dbReference>
<dbReference type="OrthoDB" id="191686at2759"/>
<evidence type="ECO:0000259" key="1">
    <source>
        <dbReference type="PROSITE" id="PS50222"/>
    </source>
</evidence>
<feature type="domain" description="EF-hand" evidence="1">
    <location>
        <begin position="61"/>
        <end position="96"/>
    </location>
</feature>
<evidence type="ECO:0000313" key="2">
    <source>
        <dbReference type="EMBL" id="GAQ86535.1"/>
    </source>
</evidence>
<organism evidence="2 3">
    <name type="scientific">Klebsormidium nitens</name>
    <name type="common">Green alga</name>
    <name type="synonym">Ulothrix nitens</name>
    <dbReference type="NCBI Taxonomy" id="105231"/>
    <lineage>
        <taxon>Eukaryota</taxon>
        <taxon>Viridiplantae</taxon>
        <taxon>Streptophyta</taxon>
        <taxon>Klebsormidiophyceae</taxon>
        <taxon>Klebsormidiales</taxon>
        <taxon>Klebsormidiaceae</taxon>
        <taxon>Klebsormidium</taxon>
    </lineage>
</organism>
<dbReference type="EMBL" id="DF237244">
    <property type="protein sequence ID" value="GAQ86535.1"/>
    <property type="molecule type" value="Genomic_DNA"/>
</dbReference>
<accession>A0A1Y1I6F5</accession>
<dbReference type="PROSITE" id="PS50222">
    <property type="entry name" value="EF_HAND_2"/>
    <property type="match status" value="2"/>
</dbReference>
<sequence length="210" mass="23147">MESISPGERDVCFERLAAGTKAAIDVTREGGPEMMGSAASVLTQYDIEEVQVHCNGAFSQKEIESLYKRFCALDRGGKGYLTGDEVMSIPEFALNPIHQRLLVSFEGVNFKDFCGAMAAFSSRASMEKKLRFVFNVYDATGKGTIGREDMLQILRDMTGSFLTEEQRQRAVTRALEEAGFSQNPALTFSDFSKVMGTSSFSLEVEVPTLD</sequence>
<dbReference type="PANTHER" id="PTHR46971">
    <property type="entry name" value="CALCINEURIN B SUBUNIT (PROTEIN PHOSPHATASE 2B REGULATORY SUBUNIT)-LIKE PROTEIN"/>
    <property type="match status" value="1"/>
</dbReference>
<reference evidence="2 3" key="1">
    <citation type="journal article" date="2014" name="Nat. Commun.">
        <title>Klebsormidium flaccidum genome reveals primary factors for plant terrestrial adaptation.</title>
        <authorList>
            <person name="Hori K."/>
            <person name="Maruyama F."/>
            <person name="Fujisawa T."/>
            <person name="Togashi T."/>
            <person name="Yamamoto N."/>
            <person name="Seo M."/>
            <person name="Sato S."/>
            <person name="Yamada T."/>
            <person name="Mori H."/>
            <person name="Tajima N."/>
            <person name="Moriyama T."/>
            <person name="Ikeuchi M."/>
            <person name="Watanabe M."/>
            <person name="Wada H."/>
            <person name="Kobayashi K."/>
            <person name="Saito M."/>
            <person name="Masuda T."/>
            <person name="Sasaki-Sekimoto Y."/>
            <person name="Mashiguchi K."/>
            <person name="Awai K."/>
            <person name="Shimojima M."/>
            <person name="Masuda S."/>
            <person name="Iwai M."/>
            <person name="Nobusawa T."/>
            <person name="Narise T."/>
            <person name="Kondo S."/>
            <person name="Saito H."/>
            <person name="Sato R."/>
            <person name="Murakawa M."/>
            <person name="Ihara Y."/>
            <person name="Oshima-Yamada Y."/>
            <person name="Ohtaka K."/>
            <person name="Satoh M."/>
            <person name="Sonobe K."/>
            <person name="Ishii M."/>
            <person name="Ohtani R."/>
            <person name="Kanamori-Sato M."/>
            <person name="Honoki R."/>
            <person name="Miyazaki D."/>
            <person name="Mochizuki H."/>
            <person name="Umetsu J."/>
            <person name="Higashi K."/>
            <person name="Shibata D."/>
            <person name="Kamiya Y."/>
            <person name="Sato N."/>
            <person name="Nakamura Y."/>
            <person name="Tabata S."/>
            <person name="Ida S."/>
            <person name="Kurokawa K."/>
            <person name="Ohta H."/>
        </authorList>
    </citation>
    <scope>NUCLEOTIDE SEQUENCE [LARGE SCALE GENOMIC DNA]</scope>
    <source>
        <strain evidence="2 3">NIES-2285</strain>
    </source>
</reference>
<evidence type="ECO:0000313" key="3">
    <source>
        <dbReference type="Proteomes" id="UP000054558"/>
    </source>
</evidence>
<gene>
    <name evidence="2" type="ORF">KFL_002950070</name>
</gene>
<protein>
    <submittedName>
        <fullName evidence="2">Calcineurin subunit B</fullName>
    </submittedName>
</protein>
<dbReference type="STRING" id="105231.A0A1Y1I6F5"/>
<dbReference type="AlphaFoldDB" id="A0A1Y1I6F5"/>
<dbReference type="GO" id="GO:0005509">
    <property type="term" value="F:calcium ion binding"/>
    <property type="evidence" value="ECO:0007669"/>
    <property type="project" value="InterPro"/>
</dbReference>
<dbReference type="PANTHER" id="PTHR46971:SF1">
    <property type="entry name" value="CALCINEURIN B SUBUNIT (PROTEIN PHOSPHATASE 2B REGULATORY SUBUNIT)-LIKE PROTEIN"/>
    <property type="match status" value="1"/>
</dbReference>
<dbReference type="OMA" id="LKFAFRM"/>
<feature type="domain" description="EF-hand" evidence="1">
    <location>
        <begin position="125"/>
        <end position="160"/>
    </location>
</feature>
<dbReference type="InterPro" id="IPR002048">
    <property type="entry name" value="EF_hand_dom"/>
</dbReference>
<proteinExistence type="predicted"/>
<dbReference type="Proteomes" id="UP000054558">
    <property type="component" value="Unassembled WGS sequence"/>
</dbReference>
<dbReference type="Gene3D" id="1.10.238.10">
    <property type="entry name" value="EF-hand"/>
    <property type="match status" value="1"/>
</dbReference>
<name>A0A1Y1I6F5_KLENI</name>
<keyword evidence="3" id="KW-1185">Reference proteome</keyword>
<dbReference type="InterPro" id="IPR011992">
    <property type="entry name" value="EF-hand-dom_pair"/>
</dbReference>